<gene>
    <name evidence="1" type="ORF">SDC9_202008</name>
</gene>
<sequence>MNTLKYDLKNNGSLKIAVKLSKPIKSMDVDTFEKLNPNDITAGINKVMMKNAKNGNNMM</sequence>
<name>A0A645ISH6_9ZZZZ</name>
<comment type="caution">
    <text evidence="1">The sequence shown here is derived from an EMBL/GenBank/DDBJ whole genome shotgun (WGS) entry which is preliminary data.</text>
</comment>
<reference evidence="1" key="1">
    <citation type="submission" date="2019-08" db="EMBL/GenBank/DDBJ databases">
        <authorList>
            <person name="Kucharzyk K."/>
            <person name="Murdoch R.W."/>
            <person name="Higgins S."/>
            <person name="Loffler F."/>
        </authorList>
    </citation>
    <scope>NUCLEOTIDE SEQUENCE</scope>
</reference>
<proteinExistence type="predicted"/>
<dbReference type="EMBL" id="VSSQ01122481">
    <property type="protein sequence ID" value="MPN54338.1"/>
    <property type="molecule type" value="Genomic_DNA"/>
</dbReference>
<dbReference type="AlphaFoldDB" id="A0A645ISH6"/>
<evidence type="ECO:0000313" key="1">
    <source>
        <dbReference type="EMBL" id="MPN54338.1"/>
    </source>
</evidence>
<organism evidence="1">
    <name type="scientific">bioreactor metagenome</name>
    <dbReference type="NCBI Taxonomy" id="1076179"/>
    <lineage>
        <taxon>unclassified sequences</taxon>
        <taxon>metagenomes</taxon>
        <taxon>ecological metagenomes</taxon>
    </lineage>
</organism>
<protein>
    <submittedName>
        <fullName evidence="1">Uncharacterized protein</fullName>
    </submittedName>
</protein>
<accession>A0A645ISH6</accession>